<dbReference type="Proteomes" id="UP001652623">
    <property type="component" value="Chromosome 3"/>
</dbReference>
<evidence type="ECO:0000256" key="5">
    <source>
        <dbReference type="ARBA" id="ARBA00022475"/>
    </source>
</evidence>
<evidence type="ECO:0000256" key="1">
    <source>
        <dbReference type="ARBA" id="ARBA00003211"/>
    </source>
</evidence>
<evidence type="ECO:0000256" key="11">
    <source>
        <dbReference type="ARBA" id="ARBA00023288"/>
    </source>
</evidence>
<dbReference type="InterPro" id="IPR043325">
    <property type="entry name" value="LTSS"/>
</dbReference>
<dbReference type="KEGG" id="zju:107405559"/>
<evidence type="ECO:0000256" key="7">
    <source>
        <dbReference type="ARBA" id="ARBA00022729"/>
    </source>
</evidence>
<evidence type="ECO:0000256" key="4">
    <source>
        <dbReference type="ARBA" id="ARBA00022448"/>
    </source>
</evidence>
<keyword evidence="10" id="KW-0325">Glycoprotein</keyword>
<feature type="compositionally biased region" description="Low complexity" evidence="12">
    <location>
        <begin position="119"/>
        <end position="176"/>
    </location>
</feature>
<evidence type="ECO:0000313" key="16">
    <source>
        <dbReference type="RefSeq" id="XP_015868114.1"/>
    </source>
</evidence>
<dbReference type="PANTHER" id="PTHR33044">
    <property type="entry name" value="BIFUNCTIONAL INHIBITOR/LIPID-TRANSFER PROTEIN/SEED STORAGE 2S ALBUMIN SUPERFAMILY PROTEIN-RELATED"/>
    <property type="match status" value="1"/>
</dbReference>
<comment type="subcellular location">
    <subcellularLocation>
        <location evidence="2">Cell membrane</location>
        <topology evidence="2">Lipid-anchor</topology>
        <topology evidence="2">GPI-anchor</topology>
    </subcellularLocation>
</comment>
<evidence type="ECO:0000256" key="12">
    <source>
        <dbReference type="SAM" id="MobiDB-lite"/>
    </source>
</evidence>
<comment type="function">
    <text evidence="1">Plant non-specific lipid-transfer proteins transfer phospholipids as well as galactolipids across membranes. May play a role in wax or cutin deposition in the cell walls of expanding epidermal cells and certain secretory tissues.</text>
</comment>
<evidence type="ECO:0000313" key="15">
    <source>
        <dbReference type="Proteomes" id="UP001652623"/>
    </source>
</evidence>
<evidence type="ECO:0000256" key="10">
    <source>
        <dbReference type="ARBA" id="ARBA00023180"/>
    </source>
</evidence>
<evidence type="ECO:0000256" key="13">
    <source>
        <dbReference type="SAM" id="SignalP"/>
    </source>
</evidence>
<comment type="similarity">
    <text evidence="3">Belongs to the plant LTP family.</text>
</comment>
<evidence type="ECO:0000256" key="8">
    <source>
        <dbReference type="ARBA" id="ARBA00023121"/>
    </source>
</evidence>
<dbReference type="Pfam" id="PF14368">
    <property type="entry name" value="LTP_2"/>
    <property type="match status" value="1"/>
</dbReference>
<keyword evidence="11" id="KW-0449">Lipoprotein</keyword>
<dbReference type="GeneID" id="107405559"/>
<keyword evidence="7 13" id="KW-0732">Signal</keyword>
<dbReference type="InterPro" id="IPR036312">
    <property type="entry name" value="Bifun_inhib/LTP/seed_sf"/>
</dbReference>
<accession>A0A6P3YZY9</accession>
<dbReference type="AlphaFoldDB" id="A0A6P3YZY9"/>
<keyword evidence="6" id="KW-0336">GPI-anchor</keyword>
<reference evidence="16" key="1">
    <citation type="submission" date="2025-08" db="UniProtKB">
        <authorList>
            <consortium name="RefSeq"/>
        </authorList>
    </citation>
    <scope>IDENTIFICATION</scope>
    <source>
        <tissue evidence="16">Seedling</tissue>
    </source>
</reference>
<keyword evidence="9" id="KW-1015">Disulfide bond</keyword>
<keyword evidence="15" id="KW-1185">Reference proteome</keyword>
<evidence type="ECO:0000256" key="3">
    <source>
        <dbReference type="ARBA" id="ARBA00009748"/>
    </source>
</evidence>
<proteinExistence type="inferred from homology"/>
<dbReference type="InterPro" id="IPR016140">
    <property type="entry name" value="Bifunc_inhib/LTP/seed_store"/>
</dbReference>
<feature type="signal peptide" evidence="13">
    <location>
        <begin position="1"/>
        <end position="27"/>
    </location>
</feature>
<evidence type="ECO:0000256" key="2">
    <source>
        <dbReference type="ARBA" id="ARBA00004609"/>
    </source>
</evidence>
<dbReference type="GO" id="GO:0098552">
    <property type="term" value="C:side of membrane"/>
    <property type="evidence" value="ECO:0007669"/>
    <property type="project" value="UniProtKB-KW"/>
</dbReference>
<dbReference type="FunFam" id="1.10.110.10:FF:000001">
    <property type="entry name" value="Bifunctional inhibitor/lipid-transfer protein/seed storage 2S albumin superfamily protein"/>
    <property type="match status" value="1"/>
</dbReference>
<gene>
    <name evidence="16" type="primary">LOC107405559</name>
</gene>
<name>A0A6P3YZY9_ZIZJJ</name>
<feature type="chain" id="PRO_5027604607" evidence="13">
    <location>
        <begin position="28"/>
        <end position="218"/>
    </location>
</feature>
<feature type="domain" description="Bifunctional inhibitor/plant lipid transfer protein/seed storage helical" evidence="14">
    <location>
        <begin position="33"/>
        <end position="112"/>
    </location>
</feature>
<evidence type="ECO:0000256" key="6">
    <source>
        <dbReference type="ARBA" id="ARBA00022622"/>
    </source>
</evidence>
<organism evidence="15 16">
    <name type="scientific">Ziziphus jujuba</name>
    <name type="common">Chinese jujube</name>
    <name type="synonym">Ziziphus sativa</name>
    <dbReference type="NCBI Taxonomy" id="326968"/>
    <lineage>
        <taxon>Eukaryota</taxon>
        <taxon>Viridiplantae</taxon>
        <taxon>Streptophyta</taxon>
        <taxon>Embryophyta</taxon>
        <taxon>Tracheophyta</taxon>
        <taxon>Spermatophyta</taxon>
        <taxon>Magnoliopsida</taxon>
        <taxon>eudicotyledons</taxon>
        <taxon>Gunneridae</taxon>
        <taxon>Pentapetalae</taxon>
        <taxon>rosids</taxon>
        <taxon>fabids</taxon>
        <taxon>Rosales</taxon>
        <taxon>Rhamnaceae</taxon>
        <taxon>Paliureae</taxon>
        <taxon>Ziziphus</taxon>
    </lineage>
</organism>
<protein>
    <submittedName>
        <fullName evidence="16">Non-specific lipid transfer protein GPI-anchored 20</fullName>
    </submittedName>
</protein>
<keyword evidence="8" id="KW-0446">Lipid-binding</keyword>
<keyword evidence="5" id="KW-1003">Cell membrane</keyword>
<dbReference type="GO" id="GO:0008289">
    <property type="term" value="F:lipid binding"/>
    <property type="evidence" value="ECO:0007669"/>
    <property type="project" value="UniProtKB-KW"/>
</dbReference>
<dbReference type="CDD" id="cd00010">
    <property type="entry name" value="AAI_LTSS"/>
    <property type="match status" value="1"/>
</dbReference>
<dbReference type="RefSeq" id="XP_015868114.1">
    <property type="nucleotide sequence ID" value="XM_016012628.4"/>
</dbReference>
<dbReference type="FunCoup" id="A0A6P3YZY9">
    <property type="interactions" value="170"/>
</dbReference>
<dbReference type="InParanoid" id="A0A6P3YZY9"/>
<keyword evidence="6" id="KW-0472">Membrane</keyword>
<evidence type="ECO:0000256" key="9">
    <source>
        <dbReference type="ARBA" id="ARBA00023157"/>
    </source>
</evidence>
<dbReference type="GO" id="GO:0005886">
    <property type="term" value="C:plasma membrane"/>
    <property type="evidence" value="ECO:0007669"/>
    <property type="project" value="UniProtKB-SubCell"/>
</dbReference>
<sequence>MEISTPLPRLITVLVAATILLAVPVYGQISTPCNASMLSSFTPCMNFLTNSSSNGTSPSADCCNSLKSATGSGMDCLCLLFTGNVPFQLPINRSLAISLPRACNMPGVPVQCKASGAPIPAPGPASLEPTPSPGDSPSGSSVPEEPNSPSLAPTSDTTPTLTPPSGTGSQTPTGTGAEAPSGTPGIRPVLNPSSALPSYSVSSFVLVFALGILAMKLF</sequence>
<keyword evidence="4" id="KW-0813">Transport</keyword>
<dbReference type="SUPFAM" id="SSF47699">
    <property type="entry name" value="Bifunctional inhibitor/lipid-transfer protein/seed storage 2S albumin"/>
    <property type="match status" value="1"/>
</dbReference>
<evidence type="ECO:0000259" key="14">
    <source>
        <dbReference type="SMART" id="SM00499"/>
    </source>
</evidence>
<dbReference type="SMART" id="SM00499">
    <property type="entry name" value="AAI"/>
    <property type="match status" value="1"/>
</dbReference>
<feature type="region of interest" description="Disordered" evidence="12">
    <location>
        <begin position="119"/>
        <end position="188"/>
    </location>
</feature>
<dbReference type="Gene3D" id="1.10.110.10">
    <property type="entry name" value="Plant lipid-transfer and hydrophobic proteins"/>
    <property type="match status" value="1"/>
</dbReference>